<accession>A0ABS3RLN3</accession>
<reference evidence="2 3" key="1">
    <citation type="submission" date="2021-03" db="EMBL/GenBank/DDBJ databases">
        <title>Actinomadura violae sp. nov., isolated from lichen in Thailand.</title>
        <authorList>
            <person name="Kanchanasin P."/>
            <person name="Saeng-In P."/>
            <person name="Phongsopitanun W."/>
            <person name="Yuki M."/>
            <person name="Kudo T."/>
            <person name="Ohkuma M."/>
            <person name="Tanasupawat S."/>
        </authorList>
    </citation>
    <scope>NUCLEOTIDE SEQUENCE [LARGE SCALE GENOMIC DNA]</scope>
    <source>
        <strain evidence="2 3">LCR2-06</strain>
    </source>
</reference>
<gene>
    <name evidence="2" type="ORF">J4709_08450</name>
</gene>
<feature type="region of interest" description="Disordered" evidence="1">
    <location>
        <begin position="76"/>
        <end position="102"/>
    </location>
</feature>
<dbReference type="RefSeq" id="WP_208238830.1">
    <property type="nucleotide sequence ID" value="NZ_JAGEPF010000005.1"/>
</dbReference>
<organism evidence="2 3">
    <name type="scientific">Actinomadura violacea</name>
    <dbReference type="NCBI Taxonomy" id="2819934"/>
    <lineage>
        <taxon>Bacteria</taxon>
        <taxon>Bacillati</taxon>
        <taxon>Actinomycetota</taxon>
        <taxon>Actinomycetes</taxon>
        <taxon>Streptosporangiales</taxon>
        <taxon>Thermomonosporaceae</taxon>
        <taxon>Actinomadura</taxon>
    </lineage>
</organism>
<proteinExistence type="predicted"/>
<keyword evidence="3" id="KW-1185">Reference proteome</keyword>
<evidence type="ECO:0000313" key="3">
    <source>
        <dbReference type="Proteomes" id="UP000680206"/>
    </source>
</evidence>
<name>A0ABS3RLN3_9ACTN</name>
<dbReference type="EMBL" id="JAGEPF010000005">
    <property type="protein sequence ID" value="MBO2457601.1"/>
    <property type="molecule type" value="Genomic_DNA"/>
</dbReference>
<comment type="caution">
    <text evidence="2">The sequence shown here is derived from an EMBL/GenBank/DDBJ whole genome shotgun (WGS) entry which is preliminary data.</text>
</comment>
<evidence type="ECO:0000256" key="1">
    <source>
        <dbReference type="SAM" id="MobiDB-lite"/>
    </source>
</evidence>
<protein>
    <recommendedName>
        <fullName evidence="4">Secreted protein</fullName>
    </recommendedName>
</protein>
<dbReference type="Proteomes" id="UP000680206">
    <property type="component" value="Unassembled WGS sequence"/>
</dbReference>
<feature type="compositionally biased region" description="Basic and acidic residues" evidence="1">
    <location>
        <begin position="86"/>
        <end position="95"/>
    </location>
</feature>
<evidence type="ECO:0000313" key="2">
    <source>
        <dbReference type="EMBL" id="MBO2457601.1"/>
    </source>
</evidence>
<evidence type="ECO:0008006" key="4">
    <source>
        <dbReference type="Google" id="ProtNLM"/>
    </source>
</evidence>
<sequence>MKRSTVWLLTGLGLTLCVPLVAIGMISHLETTNCAHTKRQVKAARNAVASETAELRAGPFKVIAICDSGDPAYASAALNSSTPPEEAVRRLEKRGWKSAGSEQANGHVISRLPKKKLADGRITLWIGSATAQAPASIGFRVD</sequence>